<organism evidence="1 2">
    <name type="scientific">Nematostella vectensis</name>
    <name type="common">Starlet sea anemone</name>
    <dbReference type="NCBI Taxonomy" id="45351"/>
    <lineage>
        <taxon>Eukaryota</taxon>
        <taxon>Metazoa</taxon>
        <taxon>Cnidaria</taxon>
        <taxon>Anthozoa</taxon>
        <taxon>Hexacorallia</taxon>
        <taxon>Actiniaria</taxon>
        <taxon>Edwardsiidae</taxon>
        <taxon>Nematostella</taxon>
    </lineage>
</organism>
<proteinExistence type="predicted"/>
<dbReference type="HOGENOM" id="CLU_2040822_0_0_1"/>
<protein>
    <submittedName>
        <fullName evidence="1">Uncharacterized protein</fullName>
    </submittedName>
</protein>
<sequence>MRDKEEKLKLPPLLAMTVSKSPPAKSEYGFNFTPKIKNTHISVIKLAPSFMHRRVPDNIRGQPRSGLIPGYVPAARSGEKKDYKFLHNNAFYSRTDHARSYFTIRPDWVSEKDVRKNNLFS</sequence>
<dbReference type="EMBL" id="DS469534">
    <property type="protein sequence ID" value="EDO45536.1"/>
    <property type="molecule type" value="Genomic_DNA"/>
</dbReference>
<evidence type="ECO:0000313" key="1">
    <source>
        <dbReference type="EMBL" id="EDO45536.1"/>
    </source>
</evidence>
<accession>A7RSA9</accession>
<name>A7RSA9_NEMVE</name>
<reference evidence="1 2" key="1">
    <citation type="journal article" date="2007" name="Science">
        <title>Sea anemone genome reveals ancestral eumetazoan gene repertoire and genomic organization.</title>
        <authorList>
            <person name="Putnam N.H."/>
            <person name="Srivastava M."/>
            <person name="Hellsten U."/>
            <person name="Dirks B."/>
            <person name="Chapman J."/>
            <person name="Salamov A."/>
            <person name="Terry A."/>
            <person name="Shapiro H."/>
            <person name="Lindquist E."/>
            <person name="Kapitonov V.V."/>
            <person name="Jurka J."/>
            <person name="Genikhovich G."/>
            <person name="Grigoriev I.V."/>
            <person name="Lucas S.M."/>
            <person name="Steele R.E."/>
            <person name="Finnerty J.R."/>
            <person name="Technau U."/>
            <person name="Martindale M.Q."/>
            <person name="Rokhsar D.S."/>
        </authorList>
    </citation>
    <scope>NUCLEOTIDE SEQUENCE [LARGE SCALE GENOMIC DNA]</scope>
    <source>
        <strain evidence="2">CH2 X CH6</strain>
    </source>
</reference>
<dbReference type="Proteomes" id="UP000001593">
    <property type="component" value="Unassembled WGS sequence"/>
</dbReference>
<dbReference type="InParanoid" id="A7RSA9"/>
<gene>
    <name evidence="1" type="ORF">NEMVEDRAFT_v1g240358</name>
</gene>
<evidence type="ECO:0000313" key="2">
    <source>
        <dbReference type="Proteomes" id="UP000001593"/>
    </source>
</evidence>
<dbReference type="AlphaFoldDB" id="A7RSA9"/>
<keyword evidence="2" id="KW-1185">Reference proteome</keyword>